<dbReference type="EMBL" id="RJSG01000002">
    <property type="protein sequence ID" value="RNL79133.1"/>
    <property type="molecule type" value="Genomic_DNA"/>
</dbReference>
<feature type="transmembrane region" description="Helical" evidence="1">
    <location>
        <begin position="70"/>
        <end position="91"/>
    </location>
</feature>
<keyword evidence="3" id="KW-1185">Reference proteome</keyword>
<proteinExistence type="predicted"/>
<dbReference type="RefSeq" id="WP_123233635.1">
    <property type="nucleotide sequence ID" value="NZ_RJSG01000002.1"/>
</dbReference>
<name>A0A3N0DUQ0_9ACTN</name>
<gene>
    <name evidence="2" type="ORF">EFL95_08850</name>
</gene>
<sequence>MLISAMDGRGINVQRRWFPWKVKKRDVSGNALEAMDLTDGIEGIVFGLIFAILVVLFGSIIFFGFELVVVLVLLIPILALLRVFWVLPWIVEATHGNELLGVEKVRGWRDSEERIRDIAAAYQRGEDPFLGKRIP</sequence>
<evidence type="ECO:0000313" key="2">
    <source>
        <dbReference type="EMBL" id="RNL79133.1"/>
    </source>
</evidence>
<protein>
    <submittedName>
        <fullName evidence="2">Uncharacterized protein</fullName>
    </submittedName>
</protein>
<dbReference type="AlphaFoldDB" id="A0A3N0DUQ0"/>
<keyword evidence="1" id="KW-1133">Transmembrane helix</keyword>
<evidence type="ECO:0000256" key="1">
    <source>
        <dbReference type="SAM" id="Phobius"/>
    </source>
</evidence>
<evidence type="ECO:0000313" key="3">
    <source>
        <dbReference type="Proteomes" id="UP000277094"/>
    </source>
</evidence>
<reference evidence="2 3" key="1">
    <citation type="submission" date="2018-11" db="EMBL/GenBank/DDBJ databases">
        <authorList>
            <person name="Li F."/>
        </authorList>
    </citation>
    <scope>NUCLEOTIDE SEQUENCE [LARGE SCALE GENOMIC DNA]</scope>
    <source>
        <strain evidence="2 3">KIS18-7</strain>
    </source>
</reference>
<feature type="transmembrane region" description="Helical" evidence="1">
    <location>
        <begin position="44"/>
        <end position="63"/>
    </location>
</feature>
<dbReference type="Proteomes" id="UP000277094">
    <property type="component" value="Unassembled WGS sequence"/>
</dbReference>
<accession>A0A3N0DUQ0</accession>
<keyword evidence="1" id="KW-0472">Membrane</keyword>
<dbReference type="OrthoDB" id="4735550at2"/>
<comment type="caution">
    <text evidence="2">The sequence shown here is derived from an EMBL/GenBank/DDBJ whole genome shotgun (WGS) entry which is preliminary data.</text>
</comment>
<organism evidence="2 3">
    <name type="scientific">Nocardioides marmorisolisilvae</name>
    <dbReference type="NCBI Taxonomy" id="1542737"/>
    <lineage>
        <taxon>Bacteria</taxon>
        <taxon>Bacillati</taxon>
        <taxon>Actinomycetota</taxon>
        <taxon>Actinomycetes</taxon>
        <taxon>Propionibacteriales</taxon>
        <taxon>Nocardioidaceae</taxon>
        <taxon>Nocardioides</taxon>
    </lineage>
</organism>
<keyword evidence="1" id="KW-0812">Transmembrane</keyword>